<dbReference type="Gene3D" id="3.40.30.10">
    <property type="entry name" value="Glutaredoxin"/>
    <property type="match status" value="1"/>
</dbReference>
<dbReference type="InterPro" id="IPR004045">
    <property type="entry name" value="Glutathione_S-Trfase_N"/>
</dbReference>
<name>A0A2P4XKZ3_9STRA</name>
<dbReference type="SFLD" id="SFLDG00358">
    <property type="entry name" value="Main_(cytGST)"/>
    <property type="match status" value="1"/>
</dbReference>
<dbReference type="AlphaFoldDB" id="A0A2P4XKZ3"/>
<protein>
    <submittedName>
        <fullName evidence="2">Maleylacetoacetate isomerase</fullName>
    </submittedName>
</protein>
<keyword evidence="3" id="KW-1185">Reference proteome</keyword>
<dbReference type="GO" id="GO:0006559">
    <property type="term" value="P:L-phenylalanine catabolic process"/>
    <property type="evidence" value="ECO:0007669"/>
    <property type="project" value="TreeGrafter"/>
</dbReference>
<dbReference type="GO" id="GO:0004364">
    <property type="term" value="F:glutathione transferase activity"/>
    <property type="evidence" value="ECO:0007669"/>
    <property type="project" value="TreeGrafter"/>
</dbReference>
<dbReference type="GO" id="GO:0006749">
    <property type="term" value="P:glutathione metabolic process"/>
    <property type="evidence" value="ECO:0007669"/>
    <property type="project" value="TreeGrafter"/>
</dbReference>
<accession>A0A2P4XKZ3</accession>
<organism evidence="2 3">
    <name type="scientific">Phytophthora palmivora</name>
    <dbReference type="NCBI Taxonomy" id="4796"/>
    <lineage>
        <taxon>Eukaryota</taxon>
        <taxon>Sar</taxon>
        <taxon>Stramenopiles</taxon>
        <taxon>Oomycota</taxon>
        <taxon>Peronosporomycetes</taxon>
        <taxon>Peronosporales</taxon>
        <taxon>Peronosporaceae</taxon>
        <taxon>Phytophthora</taxon>
    </lineage>
</organism>
<dbReference type="EMBL" id="NCKW01009703">
    <property type="protein sequence ID" value="POM66198.1"/>
    <property type="molecule type" value="Genomic_DNA"/>
</dbReference>
<proteinExistence type="predicted"/>
<dbReference type="GO" id="GO:0016034">
    <property type="term" value="F:maleylacetoacetate isomerase activity"/>
    <property type="evidence" value="ECO:0007669"/>
    <property type="project" value="TreeGrafter"/>
</dbReference>
<comment type="caution">
    <text evidence="2">The sequence shown here is derived from an EMBL/GenBank/DDBJ whole genome shotgun (WGS) entry which is preliminary data.</text>
</comment>
<dbReference type="Proteomes" id="UP000237271">
    <property type="component" value="Unassembled WGS sequence"/>
</dbReference>
<dbReference type="Gene3D" id="1.20.1050.10">
    <property type="match status" value="1"/>
</dbReference>
<evidence type="ECO:0000259" key="1">
    <source>
        <dbReference type="PROSITE" id="PS50404"/>
    </source>
</evidence>
<evidence type="ECO:0000313" key="2">
    <source>
        <dbReference type="EMBL" id="POM66198.1"/>
    </source>
</evidence>
<reference evidence="2 3" key="1">
    <citation type="journal article" date="2017" name="Genome Biol. Evol.">
        <title>Phytophthora megakarya and P. palmivora, closely related causal agents of cacao black pod rot, underwent increases in genome sizes and gene numbers by different mechanisms.</title>
        <authorList>
            <person name="Ali S.S."/>
            <person name="Shao J."/>
            <person name="Lary D.J."/>
            <person name="Kronmiller B."/>
            <person name="Shen D."/>
            <person name="Strem M.D."/>
            <person name="Amoako-Attah I."/>
            <person name="Akrofi A.Y."/>
            <person name="Begoude B.A."/>
            <person name="Ten Hoopen G.M."/>
            <person name="Coulibaly K."/>
            <person name="Kebe B.I."/>
            <person name="Melnick R.L."/>
            <person name="Guiltinan M.J."/>
            <person name="Tyler B.M."/>
            <person name="Meinhardt L.W."/>
            <person name="Bailey B.A."/>
        </authorList>
    </citation>
    <scope>NUCLEOTIDE SEQUENCE [LARGE SCALE GENOMIC DNA]</scope>
    <source>
        <strain evidence="3">sbr112.9</strain>
    </source>
</reference>
<dbReference type="InterPro" id="IPR040079">
    <property type="entry name" value="Glutathione_S-Trfase"/>
</dbReference>
<dbReference type="PANTHER" id="PTHR42673:SF4">
    <property type="entry name" value="MALEYLACETOACETATE ISOMERASE"/>
    <property type="match status" value="1"/>
</dbReference>
<dbReference type="InterPro" id="IPR036249">
    <property type="entry name" value="Thioredoxin-like_sf"/>
</dbReference>
<dbReference type="SUPFAM" id="SSF52833">
    <property type="entry name" value="Thioredoxin-like"/>
    <property type="match status" value="1"/>
</dbReference>
<feature type="domain" description="GST N-terminal" evidence="1">
    <location>
        <begin position="2"/>
        <end position="86"/>
    </location>
</feature>
<dbReference type="PROSITE" id="PS50404">
    <property type="entry name" value="GST_NTER"/>
    <property type="match status" value="1"/>
</dbReference>
<dbReference type="InterPro" id="IPR034333">
    <property type="entry name" value="GST_Zeta_N"/>
</dbReference>
<dbReference type="OrthoDB" id="202840at2759"/>
<dbReference type="SFLD" id="SFLDS00019">
    <property type="entry name" value="Glutathione_Transferase_(cytos"/>
    <property type="match status" value="1"/>
</dbReference>
<gene>
    <name evidence="2" type="ORF">PHPALM_17978</name>
</gene>
<sequence length="127" mass="14270">MRKIELHNYWRSSCSWRVRIALAWKGVEYEYHSVDLQAPGGGEQRQDTFRKLNPNQRVPALLVDGHALAQSGAILEYLEEAYPANPLLPSDLLQRAQVRNLCGIIGCDTQPAQSMGLSAKVRIKRGI</sequence>
<dbReference type="PANTHER" id="PTHR42673">
    <property type="entry name" value="MALEYLACETOACETATE ISOMERASE"/>
    <property type="match status" value="1"/>
</dbReference>
<evidence type="ECO:0000313" key="3">
    <source>
        <dbReference type="Proteomes" id="UP000237271"/>
    </source>
</evidence>
<keyword evidence="2" id="KW-0413">Isomerase</keyword>
<dbReference type="Pfam" id="PF02798">
    <property type="entry name" value="GST_N"/>
    <property type="match status" value="1"/>
</dbReference>
<dbReference type="CDD" id="cd03042">
    <property type="entry name" value="GST_N_Zeta"/>
    <property type="match status" value="1"/>
</dbReference>